<protein>
    <submittedName>
        <fullName evidence="1">Uncharacterized protein</fullName>
    </submittedName>
</protein>
<gene>
    <name evidence="1" type="ORF">CBRE1094_LOCUS2238</name>
</gene>
<dbReference type="AlphaFoldDB" id="A0A7S2BK87"/>
<accession>A0A7S2BK87</accession>
<dbReference type="EMBL" id="HBGU01004168">
    <property type="protein sequence ID" value="CAD9399418.1"/>
    <property type="molecule type" value="Transcribed_RNA"/>
</dbReference>
<evidence type="ECO:0000313" key="1">
    <source>
        <dbReference type="EMBL" id="CAD9399418.1"/>
    </source>
</evidence>
<proteinExistence type="predicted"/>
<sequence length="255" mass="27236">MPSGSAGQSLQTRLVQAVKNANEDMTTIFGSAALANAIHDGASASAASEAMPRIIQCLGQAAYLEQWSKWTASCCRNFLMKAQPDARRVVERAGLGESLADMIEPNEERGNDKRYTTDSINAIADCISWAACMSASLADSFASAIGLTWLALHLSTTCSSAPFPACQAVARVASQLSSSAVSRHLGDHRTLSNLASFFNQSSNRNAKGYLAPALLLLSDSQLRRVSLARSGLEHARDNRTKLQSQQLAKLSLSDD</sequence>
<reference evidence="1" key="1">
    <citation type="submission" date="2021-01" db="EMBL/GenBank/DDBJ databases">
        <authorList>
            <person name="Corre E."/>
            <person name="Pelletier E."/>
            <person name="Niang G."/>
            <person name="Scheremetjew M."/>
            <person name="Finn R."/>
            <person name="Kale V."/>
            <person name="Holt S."/>
            <person name="Cochrane G."/>
            <person name="Meng A."/>
            <person name="Brown T."/>
            <person name="Cohen L."/>
        </authorList>
    </citation>
    <scope>NUCLEOTIDE SEQUENCE</scope>
    <source>
        <strain evidence="1">UTEX LB 985</strain>
    </source>
</reference>
<name>A0A7S2BK87_9EUKA</name>
<organism evidence="1">
    <name type="scientific">Haptolina brevifila</name>
    <dbReference type="NCBI Taxonomy" id="156173"/>
    <lineage>
        <taxon>Eukaryota</taxon>
        <taxon>Haptista</taxon>
        <taxon>Haptophyta</taxon>
        <taxon>Prymnesiophyceae</taxon>
        <taxon>Prymnesiales</taxon>
        <taxon>Prymnesiaceae</taxon>
        <taxon>Haptolina</taxon>
    </lineage>
</organism>